<evidence type="ECO:0000313" key="10">
    <source>
        <dbReference type="EMBL" id="MFD2097726.1"/>
    </source>
</evidence>
<dbReference type="PROSITE" id="PS52029">
    <property type="entry name" value="LD_TPASE"/>
    <property type="match status" value="1"/>
</dbReference>
<dbReference type="Pfam" id="PF03734">
    <property type="entry name" value="YkuD"/>
    <property type="match status" value="1"/>
</dbReference>
<evidence type="ECO:0000256" key="6">
    <source>
        <dbReference type="ARBA" id="ARBA00023316"/>
    </source>
</evidence>
<protein>
    <submittedName>
        <fullName evidence="10">Murein L,D-transpeptidase</fullName>
    </submittedName>
</protein>
<comment type="similarity">
    <text evidence="2">Belongs to the YkuD family.</text>
</comment>
<accession>A0ABW4XQ80</accession>
<dbReference type="InterPro" id="IPR038063">
    <property type="entry name" value="Transpep_catalytic_dom"/>
</dbReference>
<evidence type="ECO:0000256" key="4">
    <source>
        <dbReference type="ARBA" id="ARBA00022960"/>
    </source>
</evidence>
<dbReference type="Proteomes" id="UP001597380">
    <property type="component" value="Unassembled WGS sequence"/>
</dbReference>
<dbReference type="CDD" id="cd16913">
    <property type="entry name" value="YkuD_like"/>
    <property type="match status" value="1"/>
</dbReference>
<dbReference type="Gene3D" id="2.40.440.10">
    <property type="entry name" value="L,D-transpeptidase catalytic domain-like"/>
    <property type="match status" value="1"/>
</dbReference>
<reference evidence="11" key="1">
    <citation type="journal article" date="2019" name="Int. J. Syst. Evol. Microbiol.">
        <title>The Global Catalogue of Microorganisms (GCM) 10K type strain sequencing project: providing services to taxonomists for standard genome sequencing and annotation.</title>
        <authorList>
            <consortium name="The Broad Institute Genomics Platform"/>
            <consortium name="The Broad Institute Genome Sequencing Center for Infectious Disease"/>
            <person name="Wu L."/>
            <person name="Ma J."/>
        </authorList>
    </citation>
    <scope>NUCLEOTIDE SEQUENCE [LARGE SCALE GENOMIC DNA]</scope>
    <source>
        <strain evidence="11">CGMCC 1.10992</strain>
    </source>
</reference>
<name>A0ABW4XQ80_9GAMM</name>
<keyword evidence="8" id="KW-0732">Signal</keyword>
<dbReference type="InterPro" id="IPR036365">
    <property type="entry name" value="PGBD-like_sf"/>
</dbReference>
<dbReference type="SUPFAM" id="SSF141523">
    <property type="entry name" value="L,D-transpeptidase catalytic domain-like"/>
    <property type="match status" value="1"/>
</dbReference>
<evidence type="ECO:0000256" key="7">
    <source>
        <dbReference type="PROSITE-ProRule" id="PRU01373"/>
    </source>
</evidence>
<dbReference type="PANTHER" id="PTHR41533">
    <property type="entry name" value="L,D-TRANSPEPTIDASE HI_1667-RELATED"/>
    <property type="match status" value="1"/>
</dbReference>
<dbReference type="InterPro" id="IPR002477">
    <property type="entry name" value="Peptidoglycan-bd-like"/>
</dbReference>
<feature type="active site" description="Proton donor/acceptor" evidence="7">
    <location>
        <position position="449"/>
    </location>
</feature>
<dbReference type="InterPro" id="IPR045380">
    <property type="entry name" value="LD_TPept_scaffold_dom"/>
</dbReference>
<evidence type="ECO:0000259" key="9">
    <source>
        <dbReference type="PROSITE" id="PS52029"/>
    </source>
</evidence>
<organism evidence="10 11">
    <name type="scientific">Corallincola platygyrae</name>
    <dbReference type="NCBI Taxonomy" id="1193278"/>
    <lineage>
        <taxon>Bacteria</taxon>
        <taxon>Pseudomonadati</taxon>
        <taxon>Pseudomonadota</taxon>
        <taxon>Gammaproteobacteria</taxon>
        <taxon>Alteromonadales</taxon>
        <taxon>Psychromonadaceae</taxon>
        <taxon>Corallincola</taxon>
    </lineage>
</organism>
<comment type="caution">
    <text evidence="10">The sequence shown here is derived from an EMBL/GenBank/DDBJ whole genome shotgun (WGS) entry which is preliminary data.</text>
</comment>
<feature type="domain" description="L,D-TPase catalytic" evidence="9">
    <location>
        <begin position="313"/>
        <end position="495"/>
    </location>
</feature>
<dbReference type="Gene3D" id="1.10.101.10">
    <property type="entry name" value="PGBD-like superfamily/PGBD"/>
    <property type="match status" value="1"/>
</dbReference>
<keyword evidence="6 7" id="KW-0961">Cell wall biogenesis/degradation</keyword>
<dbReference type="InterPro" id="IPR052905">
    <property type="entry name" value="LD-transpeptidase_YkuD-like"/>
</dbReference>
<sequence>MKQIQQWKLALFGCLLSAFTSVSTPVFGQDTPATMMDAIAHQLEQAPPEQIAHFRDMGALYPSLVTLYENRAYQPFWLDQNSKLNAQGSALLARLADAESDGLIAEHYLLDRLNELAIGDSENNPVALELLLTLSTMQFVDDLRNGRVTPGDLQLGLPVMHSPADFPTFFSEIEQGKSPDEAIYEQAPPINIYHQLQKLLSKWLPMSKEGELTPAVLPKTLHPGDPLPTEFALALSQRMALIGAIPPPESDIYEGDWIEAVESIQRLHGLHPDGLVGKRTLAAMNKSWKARIDKLITSLERTRWLPRHTPEQRYIIVNVPEFKLRAFDGPLENPEMIMNVVVGKTYTRYRTPIFRENMTYVVFTPYWNIPNSILRRSILPNVDGPDYLAAHHYEMVEFFSKTAPTVAATAENIERLKKGELLLRQTPGAHNALGQAKFIFPNANNVYLHGTPAQSLFGKEVRAFSAGCIRVEDVPALAEWVFKQQGWDRSKVDAVLAEAKPKQVNLEQPIIVAILYLTAVVDSNEELFLFEDIYGHDKRLLEKLSQL</sequence>
<dbReference type="RefSeq" id="WP_345341938.1">
    <property type="nucleotide sequence ID" value="NZ_BAABLI010000032.1"/>
</dbReference>
<dbReference type="Pfam" id="PF01471">
    <property type="entry name" value="PG_binding_1"/>
    <property type="match status" value="1"/>
</dbReference>
<dbReference type="InterPro" id="IPR005490">
    <property type="entry name" value="LD_TPept_cat_dom"/>
</dbReference>
<keyword evidence="4 7" id="KW-0133">Cell shape</keyword>
<gene>
    <name evidence="10" type="ORF">ACFSJ3_17180</name>
</gene>
<feature type="active site" description="Nucleophile" evidence="7">
    <location>
        <position position="468"/>
    </location>
</feature>
<keyword evidence="11" id="KW-1185">Reference proteome</keyword>
<keyword evidence="5 7" id="KW-0573">Peptidoglycan synthesis</keyword>
<evidence type="ECO:0000256" key="5">
    <source>
        <dbReference type="ARBA" id="ARBA00022984"/>
    </source>
</evidence>
<proteinExistence type="inferred from homology"/>
<feature type="signal peptide" evidence="8">
    <location>
        <begin position="1"/>
        <end position="28"/>
    </location>
</feature>
<evidence type="ECO:0000313" key="11">
    <source>
        <dbReference type="Proteomes" id="UP001597380"/>
    </source>
</evidence>
<evidence type="ECO:0000256" key="2">
    <source>
        <dbReference type="ARBA" id="ARBA00005992"/>
    </source>
</evidence>
<evidence type="ECO:0000256" key="1">
    <source>
        <dbReference type="ARBA" id="ARBA00004752"/>
    </source>
</evidence>
<evidence type="ECO:0000256" key="3">
    <source>
        <dbReference type="ARBA" id="ARBA00022679"/>
    </source>
</evidence>
<comment type="pathway">
    <text evidence="1 7">Cell wall biogenesis; peptidoglycan biosynthesis.</text>
</comment>
<evidence type="ECO:0000256" key="8">
    <source>
        <dbReference type="SAM" id="SignalP"/>
    </source>
</evidence>
<dbReference type="EMBL" id="JBHUHT010000028">
    <property type="protein sequence ID" value="MFD2097726.1"/>
    <property type="molecule type" value="Genomic_DNA"/>
</dbReference>
<keyword evidence="3" id="KW-0808">Transferase</keyword>
<dbReference type="SUPFAM" id="SSF47090">
    <property type="entry name" value="PGBD-like"/>
    <property type="match status" value="1"/>
</dbReference>
<dbReference type="InterPro" id="IPR036366">
    <property type="entry name" value="PGBDSf"/>
</dbReference>
<dbReference type="Pfam" id="PF20142">
    <property type="entry name" value="Scaffold"/>
    <property type="match status" value="1"/>
</dbReference>
<dbReference type="PANTHER" id="PTHR41533:SF2">
    <property type="entry name" value="BLR7131 PROTEIN"/>
    <property type="match status" value="1"/>
</dbReference>
<feature type="chain" id="PRO_5046243981" evidence="8">
    <location>
        <begin position="29"/>
        <end position="547"/>
    </location>
</feature>